<dbReference type="OMA" id="TCNGNHA"/>
<dbReference type="CDD" id="cd14343">
    <property type="entry name" value="UBA_F100B_like"/>
    <property type="match status" value="1"/>
</dbReference>
<evidence type="ECO:0000313" key="5">
    <source>
        <dbReference type="RefSeq" id="XP_013395501.1"/>
    </source>
</evidence>
<evidence type="ECO:0000313" key="4">
    <source>
        <dbReference type="Proteomes" id="UP000085678"/>
    </source>
</evidence>
<dbReference type="InterPro" id="IPR054109">
    <property type="entry name" value="UBA_8"/>
</dbReference>
<reference evidence="5" key="1">
    <citation type="submission" date="2025-08" db="UniProtKB">
        <authorList>
            <consortium name="RefSeq"/>
        </authorList>
    </citation>
    <scope>IDENTIFICATION</scope>
    <source>
        <tissue evidence="5">Gonads</tissue>
    </source>
</reference>
<evidence type="ECO:0000256" key="2">
    <source>
        <dbReference type="SAM" id="MobiDB-lite"/>
    </source>
</evidence>
<organism evidence="4 5">
    <name type="scientific">Lingula anatina</name>
    <name type="common">Brachiopod</name>
    <name type="synonym">Lingula unguis</name>
    <dbReference type="NCBI Taxonomy" id="7574"/>
    <lineage>
        <taxon>Eukaryota</taxon>
        <taxon>Metazoa</taxon>
        <taxon>Spiralia</taxon>
        <taxon>Lophotrochozoa</taxon>
        <taxon>Brachiopoda</taxon>
        <taxon>Linguliformea</taxon>
        <taxon>Lingulata</taxon>
        <taxon>Lingulida</taxon>
        <taxon>Linguloidea</taxon>
        <taxon>Lingulidae</taxon>
        <taxon>Lingula</taxon>
    </lineage>
</organism>
<feature type="compositionally biased region" description="Low complexity" evidence="2">
    <location>
        <begin position="106"/>
        <end position="119"/>
    </location>
</feature>
<dbReference type="InterPro" id="IPR039310">
    <property type="entry name" value="UBALD1/2"/>
</dbReference>
<dbReference type="Proteomes" id="UP000085678">
    <property type="component" value="Unplaced"/>
</dbReference>
<dbReference type="PANTHER" id="PTHR31993">
    <property type="entry name" value="UBA-LIKE DOMAIN-CONTAINING PROTEIN 2"/>
    <property type="match status" value="1"/>
</dbReference>
<dbReference type="OrthoDB" id="6093553at2759"/>
<dbReference type="PANTHER" id="PTHR31993:SF4">
    <property type="entry name" value="UBA-LIKE DOMAIN-CONTAINING PROTEIN"/>
    <property type="match status" value="1"/>
</dbReference>
<sequence>MDNLREQVMINQFVLAAGCHAEQAKQLLQAANWQFQTALSMFFQEAAIPSCRTHTNGHYPLCTPANTPATPPNFPEALAALSKWSCGAEKMTATSPVNSNFANYYASSPAQQSPQSQPPKVELEAQR</sequence>
<dbReference type="InterPro" id="IPR009060">
    <property type="entry name" value="UBA-like_sf"/>
</dbReference>
<evidence type="ECO:0000256" key="1">
    <source>
        <dbReference type="ARBA" id="ARBA00006090"/>
    </source>
</evidence>
<gene>
    <name evidence="5" type="primary">LOC106162689</name>
</gene>
<evidence type="ECO:0000259" key="3">
    <source>
        <dbReference type="Pfam" id="PF22566"/>
    </source>
</evidence>
<proteinExistence type="inferred from homology"/>
<dbReference type="Pfam" id="PF22566">
    <property type="entry name" value="UBA_8"/>
    <property type="match status" value="1"/>
</dbReference>
<keyword evidence="4" id="KW-1185">Reference proteome</keyword>
<feature type="region of interest" description="Disordered" evidence="2">
    <location>
        <begin position="104"/>
        <end position="127"/>
    </location>
</feature>
<comment type="similarity">
    <text evidence="1">Belongs to the UBALD family.</text>
</comment>
<dbReference type="PROSITE" id="PS51257">
    <property type="entry name" value="PROKAR_LIPOPROTEIN"/>
    <property type="match status" value="1"/>
</dbReference>
<name>A0A1S3ICB3_LINAN</name>
<protein>
    <submittedName>
        <fullName evidence="5">UBA-like domain-containing protein 2-A</fullName>
    </submittedName>
</protein>
<dbReference type="STRING" id="7574.A0A1S3ICB3"/>
<dbReference type="InParanoid" id="A0A1S3ICB3"/>
<dbReference type="AlphaFoldDB" id="A0A1S3ICB3"/>
<dbReference type="GeneID" id="106162689"/>
<feature type="domain" description="UBA-like" evidence="3">
    <location>
        <begin position="5"/>
        <end position="49"/>
    </location>
</feature>
<accession>A0A1S3ICB3</accession>
<dbReference type="RefSeq" id="XP_013395501.1">
    <property type="nucleotide sequence ID" value="XM_013540047.1"/>
</dbReference>
<dbReference type="KEGG" id="lak:106162689"/>
<dbReference type="Gene3D" id="1.10.8.10">
    <property type="entry name" value="DNA helicase RuvA subunit, C-terminal domain"/>
    <property type="match status" value="1"/>
</dbReference>
<dbReference type="SUPFAM" id="SSF46934">
    <property type="entry name" value="UBA-like"/>
    <property type="match status" value="1"/>
</dbReference>